<dbReference type="PATRIC" id="fig|1236046.5.peg.1028"/>
<dbReference type="Proteomes" id="UP000055014">
    <property type="component" value="Unassembled WGS sequence"/>
</dbReference>
<comment type="pathway">
    <text evidence="3">Cofactor biosynthesis; coenzyme A biosynthesis; CoA from (R)-pantothenate: step 5/5.</text>
</comment>
<evidence type="ECO:0000256" key="3">
    <source>
        <dbReference type="HAMAP-Rule" id="MF_00376"/>
    </source>
</evidence>
<comment type="similarity">
    <text evidence="3">Belongs to the CoaE family.</text>
</comment>
<dbReference type="Pfam" id="PF01121">
    <property type="entry name" value="CoaE"/>
    <property type="match status" value="1"/>
</dbReference>
<reference evidence="5 10" key="3">
    <citation type="journal article" date="2018" name="Nat. Biotechnol.">
        <title>A standardized bacterial taxonomy based on genome phylogeny substantially revises the tree of life.</title>
        <authorList>
            <person name="Parks D.H."/>
            <person name="Chuvochina M."/>
            <person name="Waite D.W."/>
            <person name="Rinke C."/>
            <person name="Skarshewski A."/>
            <person name="Chaumeil P.A."/>
            <person name="Hugenholtz P."/>
        </authorList>
    </citation>
    <scope>NUCLEOTIDE SEQUENCE [LARGE SCALE GENOMIC DNA]</scope>
    <source>
        <strain evidence="5">UBA9905</strain>
    </source>
</reference>
<dbReference type="Proteomes" id="UP000264215">
    <property type="component" value="Unassembled WGS sequence"/>
</dbReference>
<dbReference type="GO" id="GO:0004140">
    <property type="term" value="F:dephospho-CoA kinase activity"/>
    <property type="evidence" value="ECO:0007669"/>
    <property type="project" value="UniProtKB-UniRule"/>
</dbReference>
<reference evidence="6" key="1">
    <citation type="journal article" date="2015" name="MBio">
        <title>Genome-resolved metagenomic analysis reveals roles for candidate phyla and other microbial community members in biogeochemical transformations in oil reservoirs.</title>
        <authorList>
            <person name="Hu P."/>
            <person name="Tom L."/>
            <person name="Singh A."/>
            <person name="Thomas B.C."/>
            <person name="Baker B.J."/>
            <person name="Piceno Y.M."/>
            <person name="Andersen G.L."/>
            <person name="Banfield J.F."/>
        </authorList>
    </citation>
    <scope>NUCLEOTIDE SEQUENCE [LARGE SCALE GENOMIC DNA]</scope>
    <source>
        <strain evidence="6">46_47</strain>
        <strain evidence="7">46_70</strain>
    </source>
</reference>
<evidence type="ECO:0000313" key="10">
    <source>
        <dbReference type="Proteomes" id="UP000264215"/>
    </source>
</evidence>
<name>A0A117LUR5_9BACT</name>
<keyword evidence="3" id="KW-0173">Coenzyme A biosynthesis</keyword>
<proteinExistence type="inferred from homology"/>
<keyword evidence="2 3" id="KW-0067">ATP-binding</keyword>
<dbReference type="GO" id="GO:0005524">
    <property type="term" value="F:ATP binding"/>
    <property type="evidence" value="ECO:0007669"/>
    <property type="project" value="UniProtKB-UniRule"/>
</dbReference>
<dbReference type="UniPathway" id="UPA00241">
    <property type="reaction ID" value="UER00356"/>
</dbReference>
<dbReference type="InterPro" id="IPR027417">
    <property type="entry name" value="P-loop_NTPase"/>
</dbReference>
<evidence type="ECO:0000313" key="6">
    <source>
        <dbReference type="EMBL" id="KUK68561.1"/>
    </source>
</evidence>
<dbReference type="EMBL" id="LGGW01000008">
    <property type="protein sequence ID" value="KUK91168.1"/>
    <property type="molecule type" value="Genomic_DNA"/>
</dbReference>
<dbReference type="PANTHER" id="PTHR10695:SF46">
    <property type="entry name" value="BIFUNCTIONAL COENZYME A SYNTHASE-RELATED"/>
    <property type="match status" value="1"/>
</dbReference>
<evidence type="ECO:0000313" key="8">
    <source>
        <dbReference type="Proteomes" id="UP000054260"/>
    </source>
</evidence>
<dbReference type="GO" id="GO:0015937">
    <property type="term" value="P:coenzyme A biosynthetic process"/>
    <property type="evidence" value="ECO:0007669"/>
    <property type="project" value="UniProtKB-UniRule"/>
</dbReference>
<keyword evidence="3" id="KW-0808">Transferase</keyword>
<dbReference type="PANTHER" id="PTHR10695">
    <property type="entry name" value="DEPHOSPHO-COA KINASE-RELATED"/>
    <property type="match status" value="1"/>
</dbReference>
<dbReference type="Proteomes" id="UP000054260">
    <property type="component" value="Unassembled WGS sequence"/>
</dbReference>
<evidence type="ECO:0000313" key="5">
    <source>
        <dbReference type="EMBL" id="HCO69734.1"/>
    </source>
</evidence>
<evidence type="ECO:0000256" key="2">
    <source>
        <dbReference type="ARBA" id="ARBA00022840"/>
    </source>
</evidence>
<evidence type="ECO:0000313" key="9">
    <source>
        <dbReference type="Proteomes" id="UP000055014"/>
    </source>
</evidence>
<comment type="subcellular location">
    <subcellularLocation>
        <location evidence="3">Cytoplasm</location>
    </subcellularLocation>
</comment>
<dbReference type="Gene3D" id="3.40.50.300">
    <property type="entry name" value="P-loop containing nucleotide triphosphate hydrolases"/>
    <property type="match status" value="1"/>
</dbReference>
<evidence type="ECO:0000256" key="4">
    <source>
        <dbReference type="NCBIfam" id="TIGR00152"/>
    </source>
</evidence>
<dbReference type="NCBIfam" id="TIGR00152">
    <property type="entry name" value="dephospho-CoA kinase"/>
    <property type="match status" value="1"/>
</dbReference>
<dbReference type="HAMAP" id="MF_00376">
    <property type="entry name" value="Dephospho_CoA_kinase"/>
    <property type="match status" value="1"/>
</dbReference>
<dbReference type="EMBL" id="LGGH01000007">
    <property type="protein sequence ID" value="KUK68561.1"/>
    <property type="molecule type" value="Genomic_DNA"/>
</dbReference>
<dbReference type="SUPFAM" id="SSF52540">
    <property type="entry name" value="P-loop containing nucleoside triphosphate hydrolases"/>
    <property type="match status" value="1"/>
</dbReference>
<comment type="function">
    <text evidence="3">Catalyzes the phosphorylation of the 3'-hydroxyl group of dephosphocoenzyme A to form coenzyme A.</text>
</comment>
<dbReference type="InterPro" id="IPR001977">
    <property type="entry name" value="Depp_CoAkinase"/>
</dbReference>
<sequence>MVVGFVGKAGSGKSTAAERFKRLGAEIISLDELGHDSLDEEKERIIDSFGKIVLTCGKVDRKKLSKKVFEDSELLLRLNEILHPVIRRKALEALERCNSKLCIIDGALIHEIGLADRCDKVIWFECTKKASVERLMKRGMSKYRAESILRSQSYLNSKKELVSAEVSTSGSIDETFEKVREVLFGWGIVV</sequence>
<evidence type="ECO:0000313" key="7">
    <source>
        <dbReference type="EMBL" id="KUK91168.1"/>
    </source>
</evidence>
<comment type="catalytic activity">
    <reaction evidence="3">
        <text>3'-dephospho-CoA + ATP = ADP + CoA + H(+)</text>
        <dbReference type="Rhea" id="RHEA:18245"/>
        <dbReference type="ChEBI" id="CHEBI:15378"/>
        <dbReference type="ChEBI" id="CHEBI:30616"/>
        <dbReference type="ChEBI" id="CHEBI:57287"/>
        <dbReference type="ChEBI" id="CHEBI:57328"/>
        <dbReference type="ChEBI" id="CHEBI:456216"/>
        <dbReference type="EC" id="2.7.1.24"/>
    </reaction>
</comment>
<organism evidence="6 8">
    <name type="scientific">Mesotoga infera</name>
    <dbReference type="NCBI Taxonomy" id="1236046"/>
    <lineage>
        <taxon>Bacteria</taxon>
        <taxon>Thermotogati</taxon>
        <taxon>Thermotogota</taxon>
        <taxon>Thermotogae</taxon>
        <taxon>Kosmotogales</taxon>
        <taxon>Kosmotogaceae</taxon>
        <taxon>Mesotoga</taxon>
    </lineage>
</organism>
<dbReference type="EC" id="2.7.1.24" evidence="3 4"/>
<dbReference type="AlphaFoldDB" id="A0A117LUR5"/>
<dbReference type="PROSITE" id="PS51219">
    <property type="entry name" value="DPCK"/>
    <property type="match status" value="1"/>
</dbReference>
<accession>A0A117LUR5</accession>
<gene>
    <name evidence="3 5" type="primary">coaE</name>
    <name evidence="5" type="ORF">DIT26_03980</name>
    <name evidence="6" type="ORF">XD86_0114</name>
    <name evidence="7" type="ORF">XE02_0201</name>
</gene>
<keyword evidence="3" id="KW-0963">Cytoplasm</keyword>
<protein>
    <recommendedName>
        <fullName evidence="3 4">Dephospho-CoA kinase</fullName>
        <ecNumber evidence="3 4">2.7.1.24</ecNumber>
    </recommendedName>
    <alternativeName>
        <fullName evidence="3">Dephosphocoenzyme A kinase</fullName>
    </alternativeName>
</protein>
<feature type="binding site" evidence="3">
    <location>
        <begin position="10"/>
        <end position="15"/>
    </location>
    <ligand>
        <name>ATP</name>
        <dbReference type="ChEBI" id="CHEBI:30616"/>
    </ligand>
</feature>
<dbReference type="CDD" id="cd02022">
    <property type="entry name" value="DPCK"/>
    <property type="match status" value="1"/>
</dbReference>
<keyword evidence="1 3" id="KW-0547">Nucleotide-binding</keyword>
<dbReference type="GO" id="GO:0005737">
    <property type="term" value="C:cytoplasm"/>
    <property type="evidence" value="ECO:0007669"/>
    <property type="project" value="UniProtKB-SubCell"/>
</dbReference>
<keyword evidence="3 6" id="KW-0418">Kinase</keyword>
<dbReference type="EMBL" id="DQBS01000099">
    <property type="protein sequence ID" value="HCO69734.1"/>
    <property type="molecule type" value="Genomic_DNA"/>
</dbReference>
<comment type="caution">
    <text evidence="6">The sequence shown here is derived from an EMBL/GenBank/DDBJ whole genome shotgun (WGS) entry which is preliminary data.</text>
</comment>
<evidence type="ECO:0000256" key="1">
    <source>
        <dbReference type="ARBA" id="ARBA00022741"/>
    </source>
</evidence>
<reference evidence="8 9" key="2">
    <citation type="journal article" date="2015" name="MBio">
        <title>Genome-Resolved Metagenomic Analysis Reveals Roles for Candidate Phyla and Other Microbial Community Members in Biogeochemical Transformations in Oil Reservoirs.</title>
        <authorList>
            <person name="Hu P."/>
            <person name="Tom L."/>
            <person name="Singh A."/>
            <person name="Thomas B.C."/>
            <person name="Baker B.J."/>
            <person name="Piceno Y.M."/>
            <person name="Andersen G.L."/>
            <person name="Banfield J.F."/>
        </authorList>
    </citation>
    <scope>NUCLEOTIDE SEQUENCE [LARGE SCALE GENOMIC DNA]</scope>
</reference>